<dbReference type="EMBL" id="JACBZX010000001">
    <property type="protein sequence ID" value="NYG36615.1"/>
    <property type="molecule type" value="Genomic_DNA"/>
</dbReference>
<comment type="caution">
    <text evidence="1">The sequence shown here is derived from an EMBL/GenBank/DDBJ whole genome shotgun (WGS) entry which is preliminary data.</text>
</comment>
<evidence type="ECO:0000313" key="1">
    <source>
        <dbReference type="EMBL" id="NYG36615.1"/>
    </source>
</evidence>
<proteinExistence type="predicted"/>
<sequence>MGEPAGSDLVVGEWSWAPVEEIVAWARFWAGASWPMTEGVAIDLGVEHLGWSVDEQGEAVAPWPLNGRDLSLSRAYGAKDCHGFSFEVTDVMGSPHEQLDVEAQRLWQAFLRDRFTLLVRALTPELGEPTRLRESFQGRSMVTARWDLPDGGIRWDVTQSHQSVSAYLSSPATAAMERRSGN</sequence>
<accession>A0A852XDQ6</accession>
<dbReference type="Pfam" id="PF19818">
    <property type="entry name" value="DUF6301"/>
    <property type="match status" value="1"/>
</dbReference>
<protein>
    <submittedName>
        <fullName evidence="1">Uncharacterized protein</fullName>
    </submittedName>
</protein>
<name>A0A852XDQ6_9MICO</name>
<gene>
    <name evidence="1" type="ORF">BJY28_001084</name>
</gene>
<dbReference type="InterPro" id="IPR046268">
    <property type="entry name" value="DUF6301"/>
</dbReference>
<dbReference type="AlphaFoldDB" id="A0A852XDQ6"/>
<organism evidence="1 2">
    <name type="scientific">Janibacter alkaliphilus</name>
    <dbReference type="NCBI Taxonomy" id="1069963"/>
    <lineage>
        <taxon>Bacteria</taxon>
        <taxon>Bacillati</taxon>
        <taxon>Actinomycetota</taxon>
        <taxon>Actinomycetes</taxon>
        <taxon>Micrococcales</taxon>
        <taxon>Intrasporangiaceae</taxon>
        <taxon>Janibacter</taxon>
    </lineage>
</organism>
<reference evidence="1 2" key="1">
    <citation type="submission" date="2020-07" db="EMBL/GenBank/DDBJ databases">
        <title>Sequencing the genomes of 1000 actinobacteria strains.</title>
        <authorList>
            <person name="Klenk H.-P."/>
        </authorList>
    </citation>
    <scope>NUCLEOTIDE SEQUENCE [LARGE SCALE GENOMIC DNA]</scope>
    <source>
        <strain evidence="1 2">DSM 24723</strain>
    </source>
</reference>
<keyword evidence="2" id="KW-1185">Reference proteome</keyword>
<dbReference type="RefSeq" id="WP_179462088.1">
    <property type="nucleotide sequence ID" value="NZ_JACBZX010000001.1"/>
</dbReference>
<dbReference type="Proteomes" id="UP000592181">
    <property type="component" value="Unassembled WGS sequence"/>
</dbReference>
<evidence type="ECO:0000313" key="2">
    <source>
        <dbReference type="Proteomes" id="UP000592181"/>
    </source>
</evidence>